<accession>A0A7J0FQR9</accession>
<gene>
    <name evidence="1" type="ORF">Acr_14g0007010</name>
</gene>
<name>A0A7J0FQR9_9ERIC</name>
<dbReference type="AlphaFoldDB" id="A0A7J0FQR9"/>
<proteinExistence type="predicted"/>
<reference evidence="1 2" key="1">
    <citation type="submission" date="2019-07" db="EMBL/GenBank/DDBJ databases">
        <title>De Novo Assembly of kiwifruit Actinidia rufa.</title>
        <authorList>
            <person name="Sugita-Konishi S."/>
            <person name="Sato K."/>
            <person name="Mori E."/>
            <person name="Abe Y."/>
            <person name="Kisaki G."/>
            <person name="Hamano K."/>
            <person name="Suezawa K."/>
            <person name="Otani M."/>
            <person name="Fukuda T."/>
            <person name="Manabe T."/>
            <person name="Gomi K."/>
            <person name="Tabuchi M."/>
            <person name="Akimitsu K."/>
            <person name="Kataoka I."/>
        </authorList>
    </citation>
    <scope>NUCLEOTIDE SEQUENCE [LARGE SCALE GENOMIC DNA]</scope>
    <source>
        <strain evidence="2">cv. Fuchu</strain>
    </source>
</reference>
<dbReference type="Proteomes" id="UP000585474">
    <property type="component" value="Unassembled WGS sequence"/>
</dbReference>
<evidence type="ECO:0000313" key="2">
    <source>
        <dbReference type="Proteomes" id="UP000585474"/>
    </source>
</evidence>
<keyword evidence="2" id="KW-1185">Reference proteome</keyword>
<comment type="caution">
    <text evidence="1">The sequence shown here is derived from an EMBL/GenBank/DDBJ whole genome shotgun (WGS) entry which is preliminary data.</text>
</comment>
<organism evidence="1 2">
    <name type="scientific">Actinidia rufa</name>
    <dbReference type="NCBI Taxonomy" id="165716"/>
    <lineage>
        <taxon>Eukaryota</taxon>
        <taxon>Viridiplantae</taxon>
        <taxon>Streptophyta</taxon>
        <taxon>Embryophyta</taxon>
        <taxon>Tracheophyta</taxon>
        <taxon>Spermatophyta</taxon>
        <taxon>Magnoliopsida</taxon>
        <taxon>eudicotyledons</taxon>
        <taxon>Gunneridae</taxon>
        <taxon>Pentapetalae</taxon>
        <taxon>asterids</taxon>
        <taxon>Ericales</taxon>
        <taxon>Actinidiaceae</taxon>
        <taxon>Actinidia</taxon>
    </lineage>
</organism>
<dbReference type="EMBL" id="BJWL01000014">
    <property type="protein sequence ID" value="GFZ01066.1"/>
    <property type="molecule type" value="Genomic_DNA"/>
</dbReference>
<protein>
    <submittedName>
        <fullName evidence="1">Uncharacterized protein</fullName>
    </submittedName>
</protein>
<evidence type="ECO:0000313" key="1">
    <source>
        <dbReference type="EMBL" id="GFZ01066.1"/>
    </source>
</evidence>
<sequence length="62" mass="7082">MWYETFIMEMGTLTFPVVISSIMEEEKQLALELAMSSMDELLKMCQISEPPGSETTRMGKKC</sequence>